<evidence type="ECO:0000256" key="2">
    <source>
        <dbReference type="ARBA" id="ARBA00009254"/>
    </source>
</evidence>
<evidence type="ECO:0000256" key="4">
    <source>
        <dbReference type="ARBA" id="ARBA00023128"/>
    </source>
</evidence>
<dbReference type="OrthoDB" id="270763at2759"/>
<comment type="subcellular location">
    <subcellularLocation>
        <location evidence="1">Mitochondrion</location>
    </subcellularLocation>
</comment>
<dbReference type="Gene3D" id="1.25.70.10">
    <property type="entry name" value="Transcription termination factor 3, mitochondrial"/>
    <property type="match status" value="1"/>
</dbReference>
<keyword evidence="3" id="KW-0689">Ribosomal protein</keyword>
<reference evidence="7" key="1">
    <citation type="submission" date="2020-11" db="EMBL/GenBank/DDBJ databases">
        <authorList>
            <person name="Tran Van P."/>
        </authorList>
    </citation>
    <scope>NUCLEOTIDE SEQUENCE</scope>
</reference>
<keyword evidence="5" id="KW-0687">Ribonucleoprotein</keyword>
<sequence>MVRCVSLPADRYTRDLVLRLGYTPEPSLEKLMGVFISRGLTVEIFERHPWDPKEIPTKHMLQNIEDVLEVLQRIGFRVNQIWVMATKWPQFLSVSPHDLEGIFALRLDQIAYYFQARRLHIVLQTAPSLMLGSWEGQHKKKFDFLEKRIGFGTDSPLNRNYSVFNLTFEELRERFMFAERAGLPPSTELGGTIEDFLREVDLTLEEFEVFRAILEMEDVERDEEEAEEEEYFESMHPHGQKIVTKMAHNLSARLWTVGRLSCVCRRFKSTSTGENVSSTETKKESDVPEMPGPDPFPANTPQGLREFFDHPKNWGLQERIKHGRSWKLEELRIKSNADLHKLWYVLLKERNMLLTMEHRCKEEYETMFSPERLDKVEDSMENLEEVVRERNKAYHELETGKDYGRPGEWTLSWLGKQLVATIATSRNNSKSGICLPQWTMKTDHHIPKTENHKWNEEHEFDVRLDDGFRYTDKDVNAFLRLYKEKLAHEDWYNKRKQLHRCLAILKKWPDCDLEGLQQEFPGLDIPKLARFVHRDLEGVRLLRKAYKEKDKI</sequence>
<evidence type="ECO:0000313" key="7">
    <source>
        <dbReference type="EMBL" id="CAD7228185.1"/>
    </source>
</evidence>
<dbReference type="AlphaFoldDB" id="A0A7R8ZKN6"/>
<dbReference type="PANTHER" id="PTHR21183:SF18">
    <property type="entry name" value="LARGE RIBOSOMAL SUBUNIT PROTEIN UL29M"/>
    <property type="match status" value="1"/>
</dbReference>
<dbReference type="GO" id="GO:0005762">
    <property type="term" value="C:mitochondrial large ribosomal subunit"/>
    <property type="evidence" value="ECO:0007669"/>
    <property type="project" value="TreeGrafter"/>
</dbReference>
<dbReference type="InterPro" id="IPR038538">
    <property type="entry name" value="MTERF_sf"/>
</dbReference>
<comment type="similarity">
    <text evidence="2">Belongs to the universal ribosomal protein uL29 family.</text>
</comment>
<dbReference type="Pfam" id="PF06984">
    <property type="entry name" value="MRP-L47"/>
    <property type="match status" value="1"/>
</dbReference>
<evidence type="ECO:0000256" key="5">
    <source>
        <dbReference type="ARBA" id="ARBA00023274"/>
    </source>
</evidence>
<protein>
    <recommendedName>
        <fullName evidence="6">Large ribosomal subunit protein uL29m</fullName>
    </recommendedName>
</protein>
<name>A0A7R8ZKN6_9CRUS</name>
<proteinExistence type="inferred from homology"/>
<dbReference type="GO" id="GO:0032543">
    <property type="term" value="P:mitochondrial translation"/>
    <property type="evidence" value="ECO:0007669"/>
    <property type="project" value="TreeGrafter"/>
</dbReference>
<accession>A0A7R8ZKN6</accession>
<dbReference type="InterPro" id="IPR038340">
    <property type="entry name" value="MRP-L47_sf"/>
</dbReference>
<dbReference type="EMBL" id="OB661420">
    <property type="protein sequence ID" value="CAD7228185.1"/>
    <property type="molecule type" value="Genomic_DNA"/>
</dbReference>
<dbReference type="Gene3D" id="6.10.330.20">
    <property type="match status" value="1"/>
</dbReference>
<evidence type="ECO:0000256" key="3">
    <source>
        <dbReference type="ARBA" id="ARBA00022980"/>
    </source>
</evidence>
<evidence type="ECO:0000256" key="6">
    <source>
        <dbReference type="ARBA" id="ARBA00035289"/>
    </source>
</evidence>
<dbReference type="InterPro" id="IPR010729">
    <property type="entry name" value="Ribosomal_uL29_mit"/>
</dbReference>
<organism evidence="7">
    <name type="scientific">Cyprideis torosa</name>
    <dbReference type="NCBI Taxonomy" id="163714"/>
    <lineage>
        <taxon>Eukaryota</taxon>
        <taxon>Metazoa</taxon>
        <taxon>Ecdysozoa</taxon>
        <taxon>Arthropoda</taxon>
        <taxon>Crustacea</taxon>
        <taxon>Oligostraca</taxon>
        <taxon>Ostracoda</taxon>
        <taxon>Podocopa</taxon>
        <taxon>Podocopida</taxon>
        <taxon>Cytherocopina</taxon>
        <taxon>Cytheroidea</taxon>
        <taxon>Cytherideidae</taxon>
        <taxon>Cyprideis</taxon>
    </lineage>
</organism>
<evidence type="ECO:0000256" key="1">
    <source>
        <dbReference type="ARBA" id="ARBA00004173"/>
    </source>
</evidence>
<dbReference type="PANTHER" id="PTHR21183">
    <property type="entry name" value="RIBOSOMAL PROTEIN L47, MITOCHONDRIAL-RELATED"/>
    <property type="match status" value="1"/>
</dbReference>
<keyword evidence="4" id="KW-0496">Mitochondrion</keyword>
<dbReference type="GO" id="GO:0003735">
    <property type="term" value="F:structural constituent of ribosome"/>
    <property type="evidence" value="ECO:0007669"/>
    <property type="project" value="InterPro"/>
</dbReference>
<gene>
    <name evidence="7" type="ORF">CTOB1V02_LOCUS6074</name>
</gene>